<reference evidence="2 3" key="1">
    <citation type="submission" date="2017-09" db="EMBL/GenBank/DDBJ databases">
        <title>Sphingomonas panjinensis sp.nov., isolated from oil-contaminated soil.</title>
        <authorList>
            <person name="Wang L."/>
            <person name="Chen L."/>
        </authorList>
    </citation>
    <scope>NUCLEOTIDE SEQUENCE [LARGE SCALE GENOMIC DNA]</scope>
    <source>
        <strain evidence="2 3">FW-11</strain>
    </source>
</reference>
<name>A0A2T5FZS1_9SPHN</name>
<keyword evidence="3" id="KW-1185">Reference proteome</keyword>
<dbReference type="AlphaFoldDB" id="A0A2T5FZS1"/>
<dbReference type="EMBL" id="NWBU01000005">
    <property type="protein sequence ID" value="PTQ12204.1"/>
    <property type="molecule type" value="Genomic_DNA"/>
</dbReference>
<evidence type="ECO:0000313" key="2">
    <source>
        <dbReference type="EMBL" id="PTQ12204.1"/>
    </source>
</evidence>
<evidence type="ECO:0000259" key="1">
    <source>
        <dbReference type="Pfam" id="PF13761"/>
    </source>
</evidence>
<dbReference type="OrthoDB" id="528778at2"/>
<evidence type="ECO:0000313" key="3">
    <source>
        <dbReference type="Proteomes" id="UP000244162"/>
    </source>
</evidence>
<accession>A0A2T5FZS1</accession>
<dbReference type="Pfam" id="PF13761">
    <property type="entry name" value="DUF4166"/>
    <property type="match status" value="1"/>
</dbReference>
<comment type="caution">
    <text evidence="2">The sequence shown here is derived from an EMBL/GenBank/DDBJ whole genome shotgun (WGS) entry which is preliminary data.</text>
</comment>
<protein>
    <recommendedName>
        <fullName evidence="1">DUF4166 domain-containing protein</fullName>
    </recommendedName>
</protein>
<dbReference type="InterPro" id="IPR025311">
    <property type="entry name" value="DUF4166"/>
</dbReference>
<proteinExistence type="predicted"/>
<sequence>MVNASLFRRLLGPAMDALPAAVRAVHDADADLTLAGRADIWVSRHPLARLLCRMMRLPAAGKDVPTLIRFSRLRDGEHWHRTFGQRSYSTRLVARDGLLVEHMGPATNIFRLSVADGALRLDLIGFRFLGLPLPRALRPACAAIETQQDGAFAFAIPVDLLWLGPIIRYSGRLAPIERR</sequence>
<feature type="domain" description="DUF4166" evidence="1">
    <location>
        <begin position="18"/>
        <end position="173"/>
    </location>
</feature>
<dbReference type="Proteomes" id="UP000244162">
    <property type="component" value="Unassembled WGS sequence"/>
</dbReference>
<gene>
    <name evidence="2" type="ORF">CLG96_06535</name>
</gene>
<dbReference type="RefSeq" id="WP_107967069.1">
    <property type="nucleotide sequence ID" value="NZ_NWBU01000005.1"/>
</dbReference>
<organism evidence="2 3">
    <name type="scientific">Sphingomonas oleivorans</name>
    <dbReference type="NCBI Taxonomy" id="1735121"/>
    <lineage>
        <taxon>Bacteria</taxon>
        <taxon>Pseudomonadati</taxon>
        <taxon>Pseudomonadota</taxon>
        <taxon>Alphaproteobacteria</taxon>
        <taxon>Sphingomonadales</taxon>
        <taxon>Sphingomonadaceae</taxon>
        <taxon>Sphingomonas</taxon>
    </lineage>
</organism>